<gene>
    <name evidence="1" type="ORF">PROFUN_05592</name>
</gene>
<protein>
    <submittedName>
        <fullName evidence="1">Uncharacterized protein</fullName>
    </submittedName>
</protein>
<accession>A0A2P6N075</accession>
<evidence type="ECO:0000313" key="1">
    <source>
        <dbReference type="EMBL" id="PRP77347.1"/>
    </source>
</evidence>
<organism evidence="1 2">
    <name type="scientific">Planoprotostelium fungivorum</name>
    <dbReference type="NCBI Taxonomy" id="1890364"/>
    <lineage>
        <taxon>Eukaryota</taxon>
        <taxon>Amoebozoa</taxon>
        <taxon>Evosea</taxon>
        <taxon>Variosea</taxon>
        <taxon>Cavosteliida</taxon>
        <taxon>Cavosteliaceae</taxon>
        <taxon>Planoprotostelium</taxon>
    </lineage>
</organism>
<dbReference type="EMBL" id="MDYQ01000269">
    <property type="protein sequence ID" value="PRP77347.1"/>
    <property type="molecule type" value="Genomic_DNA"/>
</dbReference>
<proteinExistence type="predicted"/>
<comment type="caution">
    <text evidence="1">The sequence shown here is derived from an EMBL/GenBank/DDBJ whole genome shotgun (WGS) entry which is preliminary data.</text>
</comment>
<name>A0A2P6N075_9EUKA</name>
<dbReference type="Proteomes" id="UP000241769">
    <property type="component" value="Unassembled WGS sequence"/>
</dbReference>
<evidence type="ECO:0000313" key="2">
    <source>
        <dbReference type="Proteomes" id="UP000241769"/>
    </source>
</evidence>
<dbReference type="AlphaFoldDB" id="A0A2P6N075"/>
<sequence length="76" mass="8813">MVYTGFHFQATEMNRRPPQHSTIPGDTIRYLYLESWVVSTLRSRTGFGVLVSDYPRQPPEPEPGEFIVNTTQIRSR</sequence>
<dbReference type="InParanoid" id="A0A2P6N075"/>
<reference evidence="1 2" key="1">
    <citation type="journal article" date="2018" name="Genome Biol. Evol.">
        <title>Multiple Roots of Fruiting Body Formation in Amoebozoa.</title>
        <authorList>
            <person name="Hillmann F."/>
            <person name="Forbes G."/>
            <person name="Novohradska S."/>
            <person name="Ferling I."/>
            <person name="Riege K."/>
            <person name="Groth M."/>
            <person name="Westermann M."/>
            <person name="Marz M."/>
            <person name="Spaller T."/>
            <person name="Winckler T."/>
            <person name="Schaap P."/>
            <person name="Glockner G."/>
        </authorList>
    </citation>
    <scope>NUCLEOTIDE SEQUENCE [LARGE SCALE GENOMIC DNA]</scope>
    <source>
        <strain evidence="1 2">Jena</strain>
    </source>
</reference>
<keyword evidence="2" id="KW-1185">Reference proteome</keyword>